<dbReference type="OrthoDB" id="4231242at2"/>
<protein>
    <submittedName>
        <fullName evidence="1">Uncharacterized protein</fullName>
    </submittedName>
</protein>
<name>A0A5C5RRE6_9ACTN</name>
<organism evidence="1 2">
    <name type="scientific">Tsukamurella conjunctivitidis</name>
    <dbReference type="NCBI Taxonomy" id="2592068"/>
    <lineage>
        <taxon>Bacteria</taxon>
        <taxon>Bacillati</taxon>
        <taxon>Actinomycetota</taxon>
        <taxon>Actinomycetes</taxon>
        <taxon>Mycobacteriales</taxon>
        <taxon>Tsukamurellaceae</taxon>
        <taxon>Tsukamurella</taxon>
    </lineage>
</organism>
<dbReference type="EMBL" id="VIGX01000025">
    <property type="protein sequence ID" value="TWS25636.1"/>
    <property type="molecule type" value="Genomic_DNA"/>
</dbReference>
<comment type="caution">
    <text evidence="1">The sequence shown here is derived from an EMBL/GenBank/DDBJ whole genome shotgun (WGS) entry which is preliminary data.</text>
</comment>
<evidence type="ECO:0000313" key="1">
    <source>
        <dbReference type="EMBL" id="TWS25636.1"/>
    </source>
</evidence>
<dbReference type="AlphaFoldDB" id="A0A5C5RRE6"/>
<dbReference type="RefSeq" id="WP_146489214.1">
    <property type="nucleotide sequence ID" value="NZ_VIGX01000025.1"/>
</dbReference>
<keyword evidence="2" id="KW-1185">Reference proteome</keyword>
<dbReference type="Proteomes" id="UP000319375">
    <property type="component" value="Unassembled WGS sequence"/>
</dbReference>
<sequence length="208" mass="21942">MIANRPRADWAVLTGARGRIAVRRARRTARELRAFRRSPTVPSVAGAVALPSAEVRTAAQAAGFGRFTTRRSLLDGTLSAYALPGPAHAQDVLLCRIDTGTATAELTVTAAPSVRNGSAVTALAAGLLAAHEDLRRVSLPLHASAPACAELLAGGFVDEGWTPPPVGGPRARPPVRRDDAADPGWHMFTLFAPEPADVHPDTPPIRYR</sequence>
<accession>A0A5C5RRE6</accession>
<evidence type="ECO:0000313" key="2">
    <source>
        <dbReference type="Proteomes" id="UP000319375"/>
    </source>
</evidence>
<gene>
    <name evidence="1" type="ORF">FK530_22650</name>
</gene>
<reference evidence="1 2" key="1">
    <citation type="submission" date="2019-06" db="EMBL/GenBank/DDBJ databases">
        <title>Tsukamurella conjunctivitidis sp. nov., Tsukamurella assacharolytica sp. nov. and Tsukamurella sputae sp. nov. isolated from patients with conjunctivitis, bacteraemia (lymphoma) and respiratory infection (sputum) in Hong Kong.</title>
        <authorList>
            <person name="Teng J.L.L."/>
            <person name="Lee H.H."/>
            <person name="Fong J.Y.H."/>
            <person name="Fok K.M.N."/>
            <person name="Lau S.K.P."/>
            <person name="Woo P.C.Y."/>
        </authorList>
    </citation>
    <scope>NUCLEOTIDE SEQUENCE [LARGE SCALE GENOMIC DNA]</scope>
    <source>
        <strain evidence="1 2">HKU72</strain>
    </source>
</reference>
<proteinExistence type="predicted"/>